<dbReference type="Proteomes" id="UP000245926">
    <property type="component" value="Chromosome"/>
</dbReference>
<dbReference type="SUPFAM" id="SSF52540">
    <property type="entry name" value="P-loop containing nucleoside triphosphate hydrolases"/>
    <property type="match status" value="1"/>
</dbReference>
<keyword evidence="2" id="KW-0808">Transferase</keyword>
<dbReference type="GO" id="GO:0005524">
    <property type="term" value="F:ATP binding"/>
    <property type="evidence" value="ECO:0007669"/>
    <property type="project" value="InterPro"/>
</dbReference>
<dbReference type="Gene3D" id="3.40.50.300">
    <property type="entry name" value="P-loop containing nucleotide triphosphate hydrolases"/>
    <property type="match status" value="1"/>
</dbReference>
<dbReference type="InterPro" id="IPR027417">
    <property type="entry name" value="P-loop_NTPase"/>
</dbReference>
<feature type="domain" description="ATPase AAA-type core" evidence="1">
    <location>
        <begin position="10"/>
        <end position="44"/>
    </location>
</feature>
<dbReference type="RefSeq" id="WP_109889026.1">
    <property type="nucleotide sequence ID" value="NZ_CP029550.1"/>
</dbReference>
<keyword evidence="2" id="KW-0418">Kinase</keyword>
<protein>
    <submittedName>
        <fullName evidence="2">Uridine kinase</fullName>
    </submittedName>
</protein>
<gene>
    <name evidence="2" type="ORF">DK389_09220</name>
</gene>
<evidence type="ECO:0000313" key="3">
    <source>
        <dbReference type="Proteomes" id="UP000245926"/>
    </source>
</evidence>
<dbReference type="EMBL" id="CP029550">
    <property type="protein sequence ID" value="AWN40675.1"/>
    <property type="molecule type" value="Genomic_DNA"/>
</dbReference>
<dbReference type="GO" id="GO:0016301">
    <property type="term" value="F:kinase activity"/>
    <property type="evidence" value="ECO:0007669"/>
    <property type="project" value="UniProtKB-KW"/>
</dbReference>
<dbReference type="GO" id="GO:0016887">
    <property type="term" value="F:ATP hydrolysis activity"/>
    <property type="evidence" value="ECO:0007669"/>
    <property type="project" value="InterPro"/>
</dbReference>
<sequence length="216" mass="22968">MSGPAFVVAVAGPPGSGKTSLTEALCRHLGGAPIVSYDAYERITDWPPDRVADWLRRGAPLAEVPLPGLATDLAALRRGEAVPDRARGGTLRLGRAEPRIALFDTLLGRAHAGTGAFIDLLIWLDVPLDVALARKLRSFTAEALRDPRAGPPLLTALDAYLGRYETLLRPTYAIQRERVRPGADLVLPAAPLADLLAAALPALARAMPRAAAEIPR</sequence>
<proteinExistence type="predicted"/>
<reference evidence="3" key="1">
    <citation type="submission" date="2018-05" db="EMBL/GenBank/DDBJ databases">
        <title>Complete Genome Sequence of Methylobacterium sp. 17SD2-17.</title>
        <authorList>
            <person name="Srinivasan S."/>
        </authorList>
    </citation>
    <scope>NUCLEOTIDE SEQUENCE [LARGE SCALE GENOMIC DNA]</scope>
    <source>
        <strain evidence="3">17SD2-17</strain>
    </source>
</reference>
<accession>A0A2U8W3K5</accession>
<dbReference type="OrthoDB" id="3192509at2"/>
<evidence type="ECO:0000313" key="2">
    <source>
        <dbReference type="EMBL" id="AWN40675.1"/>
    </source>
</evidence>
<dbReference type="InterPro" id="IPR003959">
    <property type="entry name" value="ATPase_AAA_core"/>
</dbReference>
<dbReference type="KEGG" id="mets:DK389_09220"/>
<keyword evidence="3" id="KW-1185">Reference proteome</keyword>
<dbReference type="AlphaFoldDB" id="A0A2U8W3K5"/>
<organism evidence="2 3">
    <name type="scientific">Methylobacterium durans</name>
    <dbReference type="NCBI Taxonomy" id="2202825"/>
    <lineage>
        <taxon>Bacteria</taxon>
        <taxon>Pseudomonadati</taxon>
        <taxon>Pseudomonadota</taxon>
        <taxon>Alphaproteobacteria</taxon>
        <taxon>Hyphomicrobiales</taxon>
        <taxon>Methylobacteriaceae</taxon>
        <taxon>Methylobacterium</taxon>
    </lineage>
</organism>
<dbReference type="Pfam" id="PF00004">
    <property type="entry name" value="AAA"/>
    <property type="match status" value="1"/>
</dbReference>
<name>A0A2U8W3K5_9HYPH</name>
<evidence type="ECO:0000259" key="1">
    <source>
        <dbReference type="Pfam" id="PF00004"/>
    </source>
</evidence>